<comment type="caution">
    <text evidence="2">The sequence shown here is derived from an EMBL/GenBank/DDBJ whole genome shotgun (WGS) entry which is preliminary data.</text>
</comment>
<proteinExistence type="predicted"/>
<evidence type="ECO:0000313" key="2">
    <source>
        <dbReference type="EMBL" id="CAB1423762.1"/>
    </source>
</evidence>
<dbReference type="Proteomes" id="UP001153269">
    <property type="component" value="Unassembled WGS sequence"/>
</dbReference>
<name>A0A9N7U495_PLEPL</name>
<evidence type="ECO:0000313" key="3">
    <source>
        <dbReference type="Proteomes" id="UP001153269"/>
    </source>
</evidence>
<dbReference type="AlphaFoldDB" id="A0A9N7U495"/>
<dbReference type="EMBL" id="CADEAL010000678">
    <property type="protein sequence ID" value="CAB1423762.1"/>
    <property type="molecule type" value="Genomic_DNA"/>
</dbReference>
<reference evidence="2" key="1">
    <citation type="submission" date="2020-03" db="EMBL/GenBank/DDBJ databases">
        <authorList>
            <person name="Weist P."/>
        </authorList>
    </citation>
    <scope>NUCLEOTIDE SEQUENCE</scope>
</reference>
<evidence type="ECO:0000256" key="1">
    <source>
        <dbReference type="SAM" id="MobiDB-lite"/>
    </source>
</evidence>
<gene>
    <name evidence="2" type="ORF">PLEPLA_LOCUS11683</name>
</gene>
<accession>A0A9N7U495</accession>
<feature type="compositionally biased region" description="Low complexity" evidence="1">
    <location>
        <begin position="23"/>
        <end position="39"/>
    </location>
</feature>
<keyword evidence="3" id="KW-1185">Reference proteome</keyword>
<feature type="region of interest" description="Disordered" evidence="1">
    <location>
        <begin position="12"/>
        <end position="39"/>
    </location>
</feature>
<protein>
    <submittedName>
        <fullName evidence="2">Uncharacterized protein</fullName>
    </submittedName>
</protein>
<organism evidence="2 3">
    <name type="scientific">Pleuronectes platessa</name>
    <name type="common">European plaice</name>
    <dbReference type="NCBI Taxonomy" id="8262"/>
    <lineage>
        <taxon>Eukaryota</taxon>
        <taxon>Metazoa</taxon>
        <taxon>Chordata</taxon>
        <taxon>Craniata</taxon>
        <taxon>Vertebrata</taxon>
        <taxon>Euteleostomi</taxon>
        <taxon>Actinopterygii</taxon>
        <taxon>Neopterygii</taxon>
        <taxon>Teleostei</taxon>
        <taxon>Neoteleostei</taxon>
        <taxon>Acanthomorphata</taxon>
        <taxon>Carangaria</taxon>
        <taxon>Pleuronectiformes</taxon>
        <taxon>Pleuronectoidei</taxon>
        <taxon>Pleuronectidae</taxon>
        <taxon>Pleuronectes</taxon>
    </lineage>
</organism>
<sequence length="199" mass="21640">MSLDRTIFRDQMGLSEKVRQGDGTDSSGVSTTTAADNASTSITTAGSSLAVAAETGQTELSPVTSPVDEILAAGNEPESATKEISCIDERLWTRWSAQRGLFTDFEREALAVPGMCQTYKYDLQRTRKRKRFEDDSAEKDATGARGEFVSRAHEISGFMIRAEAAGGLYRAGVSVSSFSSRLAPCAQYNTRRDAHSQDY</sequence>